<organism evidence="1 2">
    <name type="scientific">Polaribacter ponticola</name>
    <dbReference type="NCBI Taxonomy" id="2978475"/>
    <lineage>
        <taxon>Bacteria</taxon>
        <taxon>Pseudomonadati</taxon>
        <taxon>Bacteroidota</taxon>
        <taxon>Flavobacteriia</taxon>
        <taxon>Flavobacteriales</taxon>
        <taxon>Flavobacteriaceae</taxon>
    </lineage>
</organism>
<gene>
    <name evidence="1" type="ORF">N5A56_008645</name>
</gene>
<sequence length="50" mass="5566">MLGKKLRGTVVELRTVIAQTGKLPSAITACAKGLRTTKYFHYCRVNYGCF</sequence>
<protein>
    <submittedName>
        <fullName evidence="1">Uncharacterized protein</fullName>
    </submittedName>
</protein>
<evidence type="ECO:0000313" key="1">
    <source>
        <dbReference type="EMBL" id="MDD7914476.1"/>
    </source>
</evidence>
<proteinExistence type="predicted"/>
<keyword evidence="2" id="KW-1185">Reference proteome</keyword>
<dbReference type="RefSeq" id="WP_265725091.1">
    <property type="nucleotide sequence ID" value="NZ_JAOSLC020000003.1"/>
</dbReference>
<dbReference type="Proteomes" id="UP001151478">
    <property type="component" value="Unassembled WGS sequence"/>
</dbReference>
<dbReference type="EMBL" id="JAOSLC020000003">
    <property type="protein sequence ID" value="MDD7914476.1"/>
    <property type="molecule type" value="Genomic_DNA"/>
</dbReference>
<name>A0ABT5SAG5_9FLAO</name>
<evidence type="ECO:0000313" key="2">
    <source>
        <dbReference type="Proteomes" id="UP001151478"/>
    </source>
</evidence>
<reference evidence="1" key="1">
    <citation type="submission" date="2023-02" db="EMBL/GenBank/DDBJ databases">
        <title>Polaribacter ponticola sp. nov., isolated from seawater.</title>
        <authorList>
            <person name="Baek J.H."/>
            <person name="Kim J.M."/>
            <person name="Choi D.G."/>
            <person name="Jeon C.O."/>
        </authorList>
    </citation>
    <scope>NUCLEOTIDE SEQUENCE</scope>
    <source>
        <strain evidence="1">MSW5</strain>
    </source>
</reference>
<accession>A0ABT5SAG5</accession>
<comment type="caution">
    <text evidence="1">The sequence shown here is derived from an EMBL/GenBank/DDBJ whole genome shotgun (WGS) entry which is preliminary data.</text>
</comment>